<dbReference type="EMBL" id="AB174550">
    <property type="protein sequence ID" value="BAE91612.1"/>
    <property type="molecule type" value="mRNA"/>
</dbReference>
<name>I7GJF7_MACFA</name>
<organism evidence="1">
    <name type="scientific">Macaca fascicularis</name>
    <name type="common">Crab-eating macaque</name>
    <name type="synonym">Cynomolgus monkey</name>
    <dbReference type="NCBI Taxonomy" id="9541"/>
    <lineage>
        <taxon>Eukaryota</taxon>
        <taxon>Metazoa</taxon>
        <taxon>Chordata</taxon>
        <taxon>Craniata</taxon>
        <taxon>Vertebrata</taxon>
        <taxon>Euteleostomi</taxon>
        <taxon>Mammalia</taxon>
        <taxon>Eutheria</taxon>
        <taxon>Euarchontoglires</taxon>
        <taxon>Primates</taxon>
        <taxon>Haplorrhini</taxon>
        <taxon>Catarrhini</taxon>
        <taxon>Cercopithecidae</taxon>
        <taxon>Cercopithecinae</taxon>
        <taxon>Macaca</taxon>
    </lineage>
</organism>
<dbReference type="AlphaFoldDB" id="I7GJF7"/>
<keyword evidence="1" id="KW-0675">Receptor</keyword>
<evidence type="ECO:0000313" key="1">
    <source>
        <dbReference type="EMBL" id="BAE91612.1"/>
    </source>
</evidence>
<sequence>MNRMLTYLCLQCLSPSSPHTKMHSRLLFTSSFRAYPGSKDWNSEKGRSTVFHENVYGLKEIIYLPNEVSVKLRIVIRYRKDQELRVLFLLELSWISSSGLNLTLPTQMDCNTE</sequence>
<protein>
    <submittedName>
        <fullName evidence="1">Macaca fascicularis brain cDNA clone: QtrA-17863, similar to human aryl hydrocarbon receptor nuclear translocator (ARNT),transcript variant 3, mRNA, RefSeq: NM_178427.1</fullName>
    </submittedName>
</protein>
<proteinExistence type="evidence at transcript level"/>
<reference evidence="1" key="1">
    <citation type="journal article" date="2007" name="PLoS Biol.">
        <title>Rate of evolution in brain-expressed genes in humans and other primates.</title>
        <authorList>
            <person name="Wang H.-Y."/>
            <person name="Chien H.-C."/>
            <person name="Osada N."/>
            <person name="Hashimoto K."/>
            <person name="Sugano S."/>
            <person name="Gojobori T."/>
            <person name="Chou C.-K."/>
            <person name="Tsai S.-F."/>
            <person name="Wu C.-I."/>
            <person name="Shen C.-K.J."/>
        </authorList>
    </citation>
    <scope>NUCLEOTIDE SEQUENCE</scope>
</reference>
<accession>I7GJF7</accession>